<evidence type="ECO:0000256" key="4">
    <source>
        <dbReference type="ARBA" id="ARBA00022989"/>
    </source>
</evidence>
<dbReference type="Pfam" id="PF09976">
    <property type="entry name" value="TPR_21"/>
    <property type="match status" value="1"/>
</dbReference>
<name>A0A1H9IGW8_9BURK</name>
<dbReference type="InterPro" id="IPR018704">
    <property type="entry name" value="SecYEG/CpoB_TPR"/>
</dbReference>
<feature type="transmembrane region" description="Helical" evidence="9">
    <location>
        <begin position="26"/>
        <end position="44"/>
    </location>
</feature>
<evidence type="ECO:0000256" key="5">
    <source>
        <dbReference type="ARBA" id="ARBA00023136"/>
    </source>
</evidence>
<keyword evidence="4 9" id="KW-1133">Transmembrane helix</keyword>
<dbReference type="SUPFAM" id="SSF48452">
    <property type="entry name" value="TPR-like"/>
    <property type="match status" value="1"/>
</dbReference>
<dbReference type="STRING" id="180197.SAMN02982919_01119"/>
<evidence type="ECO:0000256" key="3">
    <source>
        <dbReference type="ARBA" id="ARBA00022692"/>
    </source>
</evidence>
<dbReference type="Proteomes" id="UP000199766">
    <property type="component" value="Unassembled WGS sequence"/>
</dbReference>
<dbReference type="PIRSF" id="PIRSF006170">
    <property type="entry name" value="YfgM"/>
    <property type="match status" value="1"/>
</dbReference>
<sequence>MANHLDLEEQEQIDQLKHFWNTWGNLISSVLLLVFGSIAIWNGYQFWQNRQSMQAAALQEELNAAIRAKDDAKLEQAFKDIRDKYASTQQSVQAGLLASKAWQDNKNAAKSEEALLWVVQSGADEGQKAIARLRLAGLLLEKGAYDDALKQLSAPVPPEFEAIVADRQGDIRILQQKPAEALEQYRKAHDKLGAYPEFKRLVAFKLNALGFNPDSTAVASSDKGGPG</sequence>
<evidence type="ECO:0000256" key="8">
    <source>
        <dbReference type="ARBA" id="ARBA00024235"/>
    </source>
</evidence>
<dbReference type="EMBL" id="FOGD01000002">
    <property type="protein sequence ID" value="SEQ73809.1"/>
    <property type="molecule type" value="Genomic_DNA"/>
</dbReference>
<organism evidence="11 12">
    <name type="scientific">Giesbergeria anulus</name>
    <dbReference type="NCBI Taxonomy" id="180197"/>
    <lineage>
        <taxon>Bacteria</taxon>
        <taxon>Pseudomonadati</taxon>
        <taxon>Pseudomonadota</taxon>
        <taxon>Betaproteobacteria</taxon>
        <taxon>Burkholderiales</taxon>
        <taxon>Comamonadaceae</taxon>
        <taxon>Giesbergeria</taxon>
    </lineage>
</organism>
<dbReference type="InterPro" id="IPR026039">
    <property type="entry name" value="YfgM"/>
</dbReference>
<keyword evidence="2" id="KW-1003">Cell membrane</keyword>
<reference evidence="11 12" key="1">
    <citation type="submission" date="2016-10" db="EMBL/GenBank/DDBJ databases">
        <authorList>
            <person name="de Groot N.N."/>
        </authorList>
    </citation>
    <scope>NUCLEOTIDE SEQUENCE [LARGE SCALE GENOMIC DNA]</scope>
    <source>
        <strain evidence="11 12">ATCC 35958</strain>
    </source>
</reference>
<dbReference type="OrthoDB" id="8521102at2"/>
<protein>
    <recommendedName>
        <fullName evidence="8">Ancillary SecYEG translocon subunit</fullName>
    </recommendedName>
</protein>
<dbReference type="PANTHER" id="PTHR38035">
    <property type="entry name" value="UPF0070 PROTEIN YFGM"/>
    <property type="match status" value="1"/>
</dbReference>
<dbReference type="GO" id="GO:0005886">
    <property type="term" value="C:plasma membrane"/>
    <property type="evidence" value="ECO:0007669"/>
    <property type="project" value="UniProtKB-SubCell"/>
</dbReference>
<comment type="subcellular location">
    <subcellularLocation>
        <location evidence="1">Cell membrane</location>
        <topology evidence="1">Single-pass type II membrane protein</topology>
    </subcellularLocation>
</comment>
<evidence type="ECO:0000256" key="9">
    <source>
        <dbReference type="SAM" id="Phobius"/>
    </source>
</evidence>
<keyword evidence="5 9" id="KW-0472">Membrane</keyword>
<comment type="similarity">
    <text evidence="7">Belongs to the YfgM family.</text>
</comment>
<evidence type="ECO:0000256" key="6">
    <source>
        <dbReference type="ARBA" id="ARBA00023186"/>
    </source>
</evidence>
<evidence type="ECO:0000256" key="7">
    <source>
        <dbReference type="ARBA" id="ARBA00024197"/>
    </source>
</evidence>
<dbReference type="InterPro" id="IPR011990">
    <property type="entry name" value="TPR-like_helical_dom_sf"/>
</dbReference>
<dbReference type="AlphaFoldDB" id="A0A1H9IGW8"/>
<accession>A0A1H9IGW8</accession>
<feature type="domain" description="Ancillary SecYEG translocon subunit/Cell division coordinator CpoB TPR" evidence="10">
    <location>
        <begin position="17"/>
        <end position="210"/>
    </location>
</feature>
<dbReference type="RefSeq" id="WP_091454111.1">
    <property type="nucleotide sequence ID" value="NZ_FOGD01000002.1"/>
</dbReference>
<gene>
    <name evidence="11" type="ORF">SAMN02982919_01119</name>
</gene>
<evidence type="ECO:0000313" key="11">
    <source>
        <dbReference type="EMBL" id="SEQ73809.1"/>
    </source>
</evidence>
<keyword evidence="3 9" id="KW-0812">Transmembrane</keyword>
<evidence type="ECO:0000256" key="1">
    <source>
        <dbReference type="ARBA" id="ARBA00004401"/>
    </source>
</evidence>
<proteinExistence type="inferred from homology"/>
<keyword evidence="12" id="KW-1185">Reference proteome</keyword>
<dbReference type="PANTHER" id="PTHR38035:SF1">
    <property type="entry name" value="ANCILLARY SECYEG TRANSLOCON SUBUNIT"/>
    <property type="match status" value="1"/>
</dbReference>
<evidence type="ECO:0000259" key="10">
    <source>
        <dbReference type="Pfam" id="PF09976"/>
    </source>
</evidence>
<evidence type="ECO:0000256" key="2">
    <source>
        <dbReference type="ARBA" id="ARBA00022475"/>
    </source>
</evidence>
<evidence type="ECO:0000313" key="12">
    <source>
        <dbReference type="Proteomes" id="UP000199766"/>
    </source>
</evidence>
<dbReference type="GO" id="GO:0044877">
    <property type="term" value="F:protein-containing complex binding"/>
    <property type="evidence" value="ECO:0007669"/>
    <property type="project" value="InterPro"/>
</dbReference>
<keyword evidence="6" id="KW-0143">Chaperone</keyword>